<evidence type="ECO:0000313" key="1">
    <source>
        <dbReference type="EMBL" id="SMB95292.1"/>
    </source>
</evidence>
<dbReference type="AlphaFoldDB" id="A0A1W1VPJ1"/>
<protein>
    <submittedName>
        <fullName evidence="1">Uncharacterized protein</fullName>
    </submittedName>
</protein>
<evidence type="ECO:0000313" key="2">
    <source>
        <dbReference type="Proteomes" id="UP000192569"/>
    </source>
</evidence>
<reference evidence="1 2" key="1">
    <citation type="submission" date="2017-04" db="EMBL/GenBank/DDBJ databases">
        <authorList>
            <person name="Afonso C.L."/>
            <person name="Miller P.J."/>
            <person name="Scott M.A."/>
            <person name="Spackman E."/>
            <person name="Goraichik I."/>
            <person name="Dimitrov K.M."/>
            <person name="Suarez D.L."/>
            <person name="Swayne D.E."/>
        </authorList>
    </citation>
    <scope>NUCLEOTIDE SEQUENCE [LARGE SCALE GENOMIC DNA]</scope>
    <source>
        <strain evidence="1 2">ToBE</strain>
    </source>
</reference>
<keyword evidence="2" id="KW-1185">Reference proteome</keyword>
<dbReference type="Proteomes" id="UP000192569">
    <property type="component" value="Chromosome I"/>
</dbReference>
<accession>A0A1W1VPJ1</accession>
<gene>
    <name evidence="1" type="ORF">SAMN00808754_1206</name>
</gene>
<name>A0A1W1VPJ1_9FIRM</name>
<dbReference type="EMBL" id="LT838272">
    <property type="protein sequence ID" value="SMB95292.1"/>
    <property type="molecule type" value="Genomic_DNA"/>
</dbReference>
<organism evidence="1 2">
    <name type="scientific">Thermanaeromonas toyohensis ToBE</name>
    <dbReference type="NCBI Taxonomy" id="698762"/>
    <lineage>
        <taxon>Bacteria</taxon>
        <taxon>Bacillati</taxon>
        <taxon>Bacillota</taxon>
        <taxon>Clostridia</taxon>
        <taxon>Neomoorellales</taxon>
        <taxon>Neomoorellaceae</taxon>
        <taxon>Thermanaeromonas</taxon>
    </lineage>
</organism>
<sequence length="33" mass="3959">MRYFIHLESHPGWRCVILEKSLRISYAILLVTL</sequence>
<proteinExistence type="predicted"/>